<dbReference type="Proteomes" id="UP000055048">
    <property type="component" value="Unassembled WGS sequence"/>
</dbReference>
<feature type="non-terminal residue" evidence="1">
    <location>
        <position position="1"/>
    </location>
</feature>
<evidence type="ECO:0000313" key="1">
    <source>
        <dbReference type="EMBL" id="KRX28585.1"/>
    </source>
</evidence>
<name>A0A0V0SPI2_9BILA</name>
<organism evidence="1 2">
    <name type="scientific">Trichinella murrelli</name>
    <dbReference type="NCBI Taxonomy" id="144512"/>
    <lineage>
        <taxon>Eukaryota</taxon>
        <taxon>Metazoa</taxon>
        <taxon>Ecdysozoa</taxon>
        <taxon>Nematoda</taxon>
        <taxon>Enoplea</taxon>
        <taxon>Dorylaimia</taxon>
        <taxon>Trichinellida</taxon>
        <taxon>Trichinellidae</taxon>
        <taxon>Trichinella</taxon>
    </lineage>
</organism>
<proteinExistence type="predicted"/>
<feature type="non-terminal residue" evidence="1">
    <location>
        <position position="32"/>
    </location>
</feature>
<protein>
    <submittedName>
        <fullName evidence="1">Uncharacterized protein</fullName>
    </submittedName>
</protein>
<comment type="caution">
    <text evidence="1">The sequence shown here is derived from an EMBL/GenBank/DDBJ whole genome shotgun (WGS) entry which is preliminary data.</text>
</comment>
<keyword evidence="2" id="KW-1185">Reference proteome</keyword>
<dbReference type="EMBL" id="JYDJ01004350">
    <property type="protein sequence ID" value="KRX28585.1"/>
    <property type="molecule type" value="Genomic_DNA"/>
</dbReference>
<sequence length="32" mass="3610">LLNKWLLQFACAYVNTQESSQSGTPLKRLQDG</sequence>
<accession>A0A0V0SPI2</accession>
<evidence type="ECO:0000313" key="2">
    <source>
        <dbReference type="Proteomes" id="UP000055048"/>
    </source>
</evidence>
<gene>
    <name evidence="1" type="ORF">T05_8757</name>
</gene>
<dbReference type="AlphaFoldDB" id="A0A0V0SPI2"/>
<reference evidence="1 2" key="1">
    <citation type="submission" date="2015-01" db="EMBL/GenBank/DDBJ databases">
        <title>Evolution of Trichinella species and genotypes.</title>
        <authorList>
            <person name="Korhonen P.K."/>
            <person name="Edoardo P."/>
            <person name="Giuseppe L.R."/>
            <person name="Gasser R.B."/>
        </authorList>
    </citation>
    <scope>NUCLEOTIDE SEQUENCE [LARGE SCALE GENOMIC DNA]</scope>
    <source>
        <strain evidence="1">ISS417</strain>
    </source>
</reference>